<keyword evidence="3" id="KW-1185">Reference proteome</keyword>
<dbReference type="RefSeq" id="WP_343163713.1">
    <property type="nucleotide sequence ID" value="NZ_JBHRSV010000001.1"/>
</dbReference>
<keyword evidence="1" id="KW-0732">Signal</keyword>
<dbReference type="InterPro" id="IPR046525">
    <property type="entry name" value="DUF6702"/>
</dbReference>
<dbReference type="Pfam" id="PF20420">
    <property type="entry name" value="DUF6702"/>
    <property type="match status" value="1"/>
</dbReference>
<organism evidence="2 3">
    <name type="scientific">Hyphobacterium vulgare</name>
    <dbReference type="NCBI Taxonomy" id="1736751"/>
    <lineage>
        <taxon>Bacteria</taxon>
        <taxon>Pseudomonadati</taxon>
        <taxon>Pseudomonadota</taxon>
        <taxon>Alphaproteobacteria</taxon>
        <taxon>Maricaulales</taxon>
        <taxon>Maricaulaceae</taxon>
        <taxon>Hyphobacterium</taxon>
    </lineage>
</organism>
<feature type="signal peptide" evidence="1">
    <location>
        <begin position="1"/>
        <end position="24"/>
    </location>
</feature>
<evidence type="ECO:0000256" key="1">
    <source>
        <dbReference type="SAM" id="SignalP"/>
    </source>
</evidence>
<dbReference type="EMBL" id="JBHRSV010000001">
    <property type="protein sequence ID" value="MFC2924572.1"/>
    <property type="molecule type" value="Genomic_DNA"/>
</dbReference>
<gene>
    <name evidence="2" type="ORF">ACFOOR_00465</name>
</gene>
<comment type="caution">
    <text evidence="2">The sequence shown here is derived from an EMBL/GenBank/DDBJ whole genome shotgun (WGS) entry which is preliminary data.</text>
</comment>
<feature type="chain" id="PRO_5045691087" evidence="1">
    <location>
        <begin position="25"/>
        <end position="170"/>
    </location>
</feature>
<proteinExistence type="predicted"/>
<reference evidence="3" key="1">
    <citation type="journal article" date="2019" name="Int. J. Syst. Evol. Microbiol.">
        <title>The Global Catalogue of Microorganisms (GCM) 10K type strain sequencing project: providing services to taxonomists for standard genome sequencing and annotation.</title>
        <authorList>
            <consortium name="The Broad Institute Genomics Platform"/>
            <consortium name="The Broad Institute Genome Sequencing Center for Infectious Disease"/>
            <person name="Wu L."/>
            <person name="Ma J."/>
        </authorList>
    </citation>
    <scope>NUCLEOTIDE SEQUENCE [LARGE SCALE GENOMIC DNA]</scope>
    <source>
        <strain evidence="3">KCTC 52487</strain>
    </source>
</reference>
<dbReference type="Proteomes" id="UP001595379">
    <property type="component" value="Unassembled WGS sequence"/>
</dbReference>
<accession>A0ABV6ZT09</accession>
<evidence type="ECO:0000313" key="3">
    <source>
        <dbReference type="Proteomes" id="UP001595379"/>
    </source>
</evidence>
<protein>
    <submittedName>
        <fullName evidence="2">DUF6702 family protein</fullName>
    </submittedName>
</protein>
<evidence type="ECO:0000313" key="2">
    <source>
        <dbReference type="EMBL" id="MFC2924572.1"/>
    </source>
</evidence>
<name>A0ABV6ZT09_9PROT</name>
<sequence>MRIRALCCGLAAGLALAAAPSASAHRIHSALTEVRPNENTGELEIVHRVFFHDLEVALIESGMDDEAPPLGEIWLDSADRYVRDRFAIGIDGASLQLDYVGAEVDGQFAWIYYVTPMPDEYDGVTIDNRLLIDAFPDQANMTNVIRGETVRTILQVPGRRGSGRVDFPDR</sequence>